<dbReference type="EMBL" id="FNHQ01000045">
    <property type="protein sequence ID" value="SDN39550.1"/>
    <property type="molecule type" value="Genomic_DNA"/>
</dbReference>
<dbReference type="RefSeq" id="WP_091652833.1">
    <property type="nucleotide sequence ID" value="NZ_FNHQ01000045.1"/>
</dbReference>
<organism evidence="2 3">
    <name type="scientific">Megasphaera paucivorans</name>
    <dbReference type="NCBI Taxonomy" id="349095"/>
    <lineage>
        <taxon>Bacteria</taxon>
        <taxon>Bacillati</taxon>
        <taxon>Bacillota</taxon>
        <taxon>Negativicutes</taxon>
        <taxon>Veillonellales</taxon>
        <taxon>Veillonellaceae</taxon>
        <taxon>Megasphaera</taxon>
    </lineage>
</organism>
<dbReference type="Proteomes" id="UP000199309">
    <property type="component" value="Unassembled WGS sequence"/>
</dbReference>
<evidence type="ECO:0000256" key="1">
    <source>
        <dbReference type="ARBA" id="ARBA00007189"/>
    </source>
</evidence>
<protein>
    <recommendedName>
        <fullName evidence="4">DUF2325 domain-containing protein</fullName>
    </recommendedName>
</protein>
<proteinExistence type="inferred from homology"/>
<name>A0A1H0B1L5_9FIRM</name>
<comment type="similarity">
    <text evidence="1">Belongs to the UPF0751 family.</text>
</comment>
<dbReference type="AlphaFoldDB" id="A0A1H0B1L5"/>
<evidence type="ECO:0000313" key="3">
    <source>
        <dbReference type="Proteomes" id="UP000199309"/>
    </source>
</evidence>
<dbReference type="InterPro" id="IPR016772">
    <property type="entry name" value="UCP020408"/>
</dbReference>
<sequence length="108" mass="12232">MNIVIVGGNDCMVCRYKNICKKFDRKAKIFTQVPGNFKSKIGSPDLIILFTNTVSHSMVHCALKEAQKKNTVVLRSHTSSSTALKTLLMDHFENINLQNHHDGQIYVR</sequence>
<accession>A0A1H0B1L5</accession>
<evidence type="ECO:0000313" key="2">
    <source>
        <dbReference type="EMBL" id="SDN39550.1"/>
    </source>
</evidence>
<reference evidence="2 3" key="1">
    <citation type="submission" date="2016-10" db="EMBL/GenBank/DDBJ databases">
        <authorList>
            <person name="de Groot N.N."/>
        </authorList>
    </citation>
    <scope>NUCLEOTIDE SEQUENCE [LARGE SCALE GENOMIC DNA]</scope>
    <source>
        <strain evidence="2 3">DSM 16981</strain>
    </source>
</reference>
<gene>
    <name evidence="2" type="ORF">SAMN05660299_02647</name>
</gene>
<keyword evidence="3" id="KW-1185">Reference proteome</keyword>
<dbReference type="OrthoDB" id="5396775at2"/>
<evidence type="ECO:0008006" key="4">
    <source>
        <dbReference type="Google" id="ProtNLM"/>
    </source>
</evidence>
<dbReference type="Pfam" id="PF10087">
    <property type="entry name" value="DUF2325"/>
    <property type="match status" value="1"/>
</dbReference>